<dbReference type="InterPro" id="IPR031568">
    <property type="entry name" value="Pet117"/>
</dbReference>
<dbReference type="OrthoDB" id="76305at2759"/>
<keyword evidence="5" id="KW-1133">Transmembrane helix</keyword>
<dbReference type="AlphaFoldDB" id="A0A138ZZZ4"/>
<dbReference type="EMBL" id="KQ965838">
    <property type="protein sequence ID" value="KXS10081.1"/>
    <property type="molecule type" value="Genomic_DNA"/>
</dbReference>
<protein>
    <recommendedName>
        <fullName evidence="8">Cytochrome c oxidase assembly protein</fullName>
    </recommendedName>
</protein>
<evidence type="ECO:0000256" key="4">
    <source>
        <dbReference type="ARBA" id="ARBA00023128"/>
    </source>
</evidence>
<dbReference type="GO" id="GO:0033617">
    <property type="term" value="P:mitochondrial respiratory chain complex IV assembly"/>
    <property type="evidence" value="ECO:0007669"/>
    <property type="project" value="TreeGrafter"/>
</dbReference>
<evidence type="ECO:0000256" key="5">
    <source>
        <dbReference type="SAM" id="Phobius"/>
    </source>
</evidence>
<sequence length="79" mass="9133">MSRTAKVTFGASVAWLGVCVVGVHLMKEWEHKAMRANIVKFDAEREARRQMNIIEHDEMTRKREMLQQEQTLTSGARTT</sequence>
<dbReference type="Proteomes" id="UP000070544">
    <property type="component" value="Unassembled WGS sequence"/>
</dbReference>
<reference evidence="6 7" key="1">
    <citation type="journal article" date="2015" name="Genome Biol. Evol.">
        <title>Phylogenomic analyses indicate that early fungi evolved digesting cell walls of algal ancestors of land plants.</title>
        <authorList>
            <person name="Chang Y."/>
            <person name="Wang S."/>
            <person name="Sekimoto S."/>
            <person name="Aerts A.L."/>
            <person name="Choi C."/>
            <person name="Clum A."/>
            <person name="LaButti K.M."/>
            <person name="Lindquist E.A."/>
            <person name="Yee Ngan C."/>
            <person name="Ohm R.A."/>
            <person name="Salamov A.A."/>
            <person name="Grigoriev I.V."/>
            <person name="Spatafora J.W."/>
            <person name="Berbee M.L."/>
        </authorList>
    </citation>
    <scope>NUCLEOTIDE SEQUENCE [LARGE SCALE GENOMIC DNA]</scope>
    <source>
        <strain evidence="6 7">JEL478</strain>
    </source>
</reference>
<keyword evidence="4" id="KW-0496">Mitochondrion</keyword>
<comment type="similarity">
    <text evidence="2">Belongs to the PET117 family.</text>
</comment>
<dbReference type="Pfam" id="PF15786">
    <property type="entry name" value="PET117"/>
    <property type="match status" value="1"/>
</dbReference>
<organism evidence="6 7">
    <name type="scientific">Gonapodya prolifera (strain JEL478)</name>
    <name type="common">Monoblepharis prolifera</name>
    <dbReference type="NCBI Taxonomy" id="1344416"/>
    <lineage>
        <taxon>Eukaryota</taxon>
        <taxon>Fungi</taxon>
        <taxon>Fungi incertae sedis</taxon>
        <taxon>Chytridiomycota</taxon>
        <taxon>Chytridiomycota incertae sedis</taxon>
        <taxon>Monoblepharidomycetes</taxon>
        <taxon>Monoblepharidales</taxon>
        <taxon>Gonapodyaceae</taxon>
        <taxon>Gonapodya</taxon>
    </lineage>
</organism>
<dbReference type="PANTHER" id="PTHR28163">
    <property type="entry name" value="PROTEIN PET117 HOMOLOG, MITOCHONDRIAL"/>
    <property type="match status" value="1"/>
</dbReference>
<dbReference type="GO" id="GO:0005739">
    <property type="term" value="C:mitochondrion"/>
    <property type="evidence" value="ECO:0007669"/>
    <property type="project" value="UniProtKB-SubCell"/>
</dbReference>
<comment type="subcellular location">
    <subcellularLocation>
        <location evidence="1">Mitochondrion</location>
    </subcellularLocation>
</comment>
<feature type="transmembrane region" description="Helical" evidence="5">
    <location>
        <begin position="6"/>
        <end position="26"/>
    </location>
</feature>
<evidence type="ECO:0000313" key="7">
    <source>
        <dbReference type="Proteomes" id="UP000070544"/>
    </source>
</evidence>
<dbReference type="PANTHER" id="PTHR28163:SF1">
    <property type="entry name" value="PROTEIN PET117 HOMOLOG, MITOCHONDRIAL"/>
    <property type="match status" value="1"/>
</dbReference>
<evidence type="ECO:0000256" key="3">
    <source>
        <dbReference type="ARBA" id="ARBA00022946"/>
    </source>
</evidence>
<evidence type="ECO:0008006" key="8">
    <source>
        <dbReference type="Google" id="ProtNLM"/>
    </source>
</evidence>
<name>A0A138ZZZ4_GONPJ</name>
<keyword evidence="3" id="KW-0809">Transit peptide</keyword>
<proteinExistence type="inferred from homology"/>
<accession>A0A138ZZZ4</accession>
<keyword evidence="5" id="KW-0472">Membrane</keyword>
<evidence type="ECO:0000313" key="6">
    <source>
        <dbReference type="EMBL" id="KXS10081.1"/>
    </source>
</evidence>
<evidence type="ECO:0000256" key="1">
    <source>
        <dbReference type="ARBA" id="ARBA00004173"/>
    </source>
</evidence>
<gene>
    <name evidence="6" type="ORF">M427DRAFT_63016</name>
</gene>
<evidence type="ECO:0000256" key="2">
    <source>
        <dbReference type="ARBA" id="ARBA00008197"/>
    </source>
</evidence>
<keyword evidence="7" id="KW-1185">Reference proteome</keyword>
<keyword evidence="5" id="KW-0812">Transmembrane</keyword>